<dbReference type="Proteomes" id="UP000317318">
    <property type="component" value="Chromosome"/>
</dbReference>
<organism evidence="2 3">
    <name type="scientific">Stratiformator vulcanicus</name>
    <dbReference type="NCBI Taxonomy" id="2527980"/>
    <lineage>
        <taxon>Bacteria</taxon>
        <taxon>Pseudomonadati</taxon>
        <taxon>Planctomycetota</taxon>
        <taxon>Planctomycetia</taxon>
        <taxon>Planctomycetales</taxon>
        <taxon>Planctomycetaceae</taxon>
        <taxon>Stratiformator</taxon>
    </lineage>
</organism>
<dbReference type="Gene3D" id="1.10.3210.10">
    <property type="entry name" value="Hypothetical protein af1432"/>
    <property type="match status" value="1"/>
</dbReference>
<evidence type="ECO:0000313" key="2">
    <source>
        <dbReference type="EMBL" id="QDT37100.1"/>
    </source>
</evidence>
<feature type="domain" description="HDOD" evidence="1">
    <location>
        <begin position="37"/>
        <end position="231"/>
    </location>
</feature>
<accession>A0A517QZW3</accession>
<dbReference type="KEGG" id="svp:Pan189_14680"/>
<keyword evidence="3" id="KW-1185">Reference proteome</keyword>
<evidence type="ECO:0000313" key="3">
    <source>
        <dbReference type="Proteomes" id="UP000317318"/>
    </source>
</evidence>
<dbReference type="OrthoDB" id="9784953at2"/>
<dbReference type="Pfam" id="PF08668">
    <property type="entry name" value="HDOD"/>
    <property type="match status" value="1"/>
</dbReference>
<protein>
    <submittedName>
        <fullName evidence="2">HDOD domain protein</fullName>
    </submittedName>
</protein>
<proteinExistence type="predicted"/>
<evidence type="ECO:0000259" key="1">
    <source>
        <dbReference type="PROSITE" id="PS51833"/>
    </source>
</evidence>
<dbReference type="InterPro" id="IPR052340">
    <property type="entry name" value="RNase_Y/CdgJ"/>
</dbReference>
<reference evidence="2 3" key="1">
    <citation type="submission" date="2019-02" db="EMBL/GenBank/DDBJ databases">
        <title>Deep-cultivation of Planctomycetes and their phenomic and genomic characterization uncovers novel biology.</title>
        <authorList>
            <person name="Wiegand S."/>
            <person name="Jogler M."/>
            <person name="Boedeker C."/>
            <person name="Pinto D."/>
            <person name="Vollmers J."/>
            <person name="Rivas-Marin E."/>
            <person name="Kohn T."/>
            <person name="Peeters S.H."/>
            <person name="Heuer A."/>
            <person name="Rast P."/>
            <person name="Oberbeckmann S."/>
            <person name="Bunk B."/>
            <person name="Jeske O."/>
            <person name="Meyerdierks A."/>
            <person name="Storesund J.E."/>
            <person name="Kallscheuer N."/>
            <person name="Luecker S."/>
            <person name="Lage O.M."/>
            <person name="Pohl T."/>
            <person name="Merkel B.J."/>
            <person name="Hornburger P."/>
            <person name="Mueller R.-W."/>
            <person name="Bruemmer F."/>
            <person name="Labrenz M."/>
            <person name="Spormann A.M."/>
            <person name="Op den Camp H."/>
            <person name="Overmann J."/>
            <person name="Amann R."/>
            <person name="Jetten M.S.M."/>
            <person name="Mascher T."/>
            <person name="Medema M.H."/>
            <person name="Devos D.P."/>
            <person name="Kaster A.-K."/>
            <person name="Ovreas L."/>
            <person name="Rohde M."/>
            <person name="Galperin M.Y."/>
            <person name="Jogler C."/>
        </authorList>
    </citation>
    <scope>NUCLEOTIDE SEQUENCE [LARGE SCALE GENOMIC DNA]</scope>
    <source>
        <strain evidence="2 3">Pan189</strain>
    </source>
</reference>
<dbReference type="PANTHER" id="PTHR33525">
    <property type="match status" value="1"/>
</dbReference>
<dbReference type="InterPro" id="IPR013976">
    <property type="entry name" value="HDOD"/>
</dbReference>
<dbReference type="AlphaFoldDB" id="A0A517QZW3"/>
<dbReference type="EMBL" id="CP036268">
    <property type="protein sequence ID" value="QDT37100.1"/>
    <property type="molecule type" value="Genomic_DNA"/>
</dbReference>
<sequence>MAAATTEANLDTSGWTERIDRALGQFAASELPPTLKLPALPHAVASFQQKASDPDVAIKDLARIIETDTGLTLELLRHVNSSFNGLRHRASSVQQAITLLGIRQSKTFVVTTGIQAAVQARKSKLINQSCFWNASLQKALFAKVVAGLIGADADTAFAGALLQDFLLPVLTNDLFDKYVAFVGQRAAQQQLLPEYEQQQFGWDHAIAGASLARRWHLPDELVACVLYHHLGLRALAEPELKRTSVAAVALSALLPDQLRQDFRGLEQLIFLQGKWSKFDLKTLTEQVDELHGEMGLGVRNDFPLSRRCKPAFADSAERFDDGSVNRTALAG</sequence>
<dbReference type="SUPFAM" id="SSF109604">
    <property type="entry name" value="HD-domain/PDEase-like"/>
    <property type="match status" value="1"/>
</dbReference>
<dbReference type="PANTHER" id="PTHR33525:SF3">
    <property type="entry name" value="RIBONUCLEASE Y"/>
    <property type="match status" value="1"/>
</dbReference>
<dbReference type="PROSITE" id="PS51833">
    <property type="entry name" value="HDOD"/>
    <property type="match status" value="1"/>
</dbReference>
<dbReference type="RefSeq" id="WP_145363246.1">
    <property type="nucleotide sequence ID" value="NZ_CP036268.1"/>
</dbReference>
<gene>
    <name evidence="2" type="ORF">Pan189_14680</name>
</gene>
<name>A0A517QZW3_9PLAN</name>